<dbReference type="EMBL" id="JAKOAV010000001">
    <property type="protein sequence ID" value="MDF9406760.1"/>
    <property type="molecule type" value="Genomic_DNA"/>
</dbReference>
<evidence type="ECO:0000313" key="3">
    <source>
        <dbReference type="Proteomes" id="UP001154312"/>
    </source>
</evidence>
<dbReference type="SUPFAM" id="SSF81593">
    <property type="entry name" value="Nucleotidyltransferase substrate binding subunit/domain"/>
    <property type="match status" value="1"/>
</dbReference>
<gene>
    <name evidence="2" type="ORF">L7E55_00035</name>
</gene>
<organism evidence="2 3">
    <name type="scientific">Pelotomaculum isophthalicicum JI</name>
    <dbReference type="NCBI Taxonomy" id="947010"/>
    <lineage>
        <taxon>Bacteria</taxon>
        <taxon>Bacillati</taxon>
        <taxon>Bacillota</taxon>
        <taxon>Clostridia</taxon>
        <taxon>Eubacteriales</taxon>
        <taxon>Desulfotomaculaceae</taxon>
        <taxon>Pelotomaculum</taxon>
    </lineage>
</organism>
<accession>A0A9X4JT25</accession>
<reference evidence="2" key="1">
    <citation type="submission" date="2022-02" db="EMBL/GenBank/DDBJ databases">
        <authorList>
            <person name="Leng L."/>
        </authorList>
    </citation>
    <scope>NUCLEOTIDE SEQUENCE</scope>
    <source>
        <strain evidence="2">JI</strain>
    </source>
</reference>
<dbReference type="PROSITE" id="PS50910">
    <property type="entry name" value="HEPN"/>
    <property type="match status" value="1"/>
</dbReference>
<name>A0A9X4JT25_9FIRM</name>
<sequence length="121" mass="14310">MSTREKVQEWLAISDEDLDVANLCYKNYKFLHCAFMCQQAVEKILKACITALDEYPDPIHDLYILAQDAEIAELLTVEQKFFLRALTTYAIAARYPERKKRLFSKCNKEEAKKILVSWRRW</sequence>
<dbReference type="Pfam" id="PF05168">
    <property type="entry name" value="HEPN"/>
    <property type="match status" value="1"/>
</dbReference>
<dbReference type="SMART" id="SM00748">
    <property type="entry name" value="HEPN"/>
    <property type="match status" value="1"/>
</dbReference>
<dbReference type="RefSeq" id="WP_277441904.1">
    <property type="nucleotide sequence ID" value="NZ_JAKOAV010000001.1"/>
</dbReference>
<evidence type="ECO:0000259" key="1">
    <source>
        <dbReference type="PROSITE" id="PS50910"/>
    </source>
</evidence>
<proteinExistence type="predicted"/>
<dbReference type="InterPro" id="IPR007842">
    <property type="entry name" value="HEPN_dom"/>
</dbReference>
<protein>
    <submittedName>
        <fullName evidence="2">HEPN domain-containing protein</fullName>
    </submittedName>
</protein>
<evidence type="ECO:0000313" key="2">
    <source>
        <dbReference type="EMBL" id="MDF9406760.1"/>
    </source>
</evidence>
<keyword evidence="3" id="KW-1185">Reference proteome</keyword>
<comment type="caution">
    <text evidence="2">The sequence shown here is derived from an EMBL/GenBank/DDBJ whole genome shotgun (WGS) entry which is preliminary data.</text>
</comment>
<dbReference type="Proteomes" id="UP001154312">
    <property type="component" value="Unassembled WGS sequence"/>
</dbReference>
<dbReference type="Gene3D" id="1.20.120.330">
    <property type="entry name" value="Nucleotidyltransferases domain 2"/>
    <property type="match status" value="1"/>
</dbReference>
<dbReference type="AlphaFoldDB" id="A0A9X4JT25"/>
<feature type="domain" description="HEPN" evidence="1">
    <location>
        <begin position="11"/>
        <end position="121"/>
    </location>
</feature>